<organism evidence="1 2">
    <name type="scientific">Trachymyrmex cornetzi</name>
    <dbReference type="NCBI Taxonomy" id="471704"/>
    <lineage>
        <taxon>Eukaryota</taxon>
        <taxon>Metazoa</taxon>
        <taxon>Ecdysozoa</taxon>
        <taxon>Arthropoda</taxon>
        <taxon>Hexapoda</taxon>
        <taxon>Insecta</taxon>
        <taxon>Pterygota</taxon>
        <taxon>Neoptera</taxon>
        <taxon>Endopterygota</taxon>
        <taxon>Hymenoptera</taxon>
        <taxon>Apocrita</taxon>
        <taxon>Aculeata</taxon>
        <taxon>Formicoidea</taxon>
        <taxon>Formicidae</taxon>
        <taxon>Myrmicinae</taxon>
        <taxon>Trachymyrmex</taxon>
    </lineage>
</organism>
<feature type="non-terminal residue" evidence="1">
    <location>
        <position position="1"/>
    </location>
</feature>
<proteinExistence type="predicted"/>
<sequence length="57" mass="6578">AAFRFFTREHPDKKAFKFLLSAFIGRLGGTFKFLFYPPGRMEKSPGSLSRVEWVVAH</sequence>
<evidence type="ECO:0000313" key="2">
    <source>
        <dbReference type="Proteomes" id="UP000078492"/>
    </source>
</evidence>
<name>A0A151JAG1_9HYME</name>
<accession>A0A151JAG1</accession>
<evidence type="ECO:0000313" key="1">
    <source>
        <dbReference type="EMBL" id="KYN21962.1"/>
    </source>
</evidence>
<dbReference type="Proteomes" id="UP000078492">
    <property type="component" value="Unassembled WGS sequence"/>
</dbReference>
<keyword evidence="2" id="KW-1185">Reference proteome</keyword>
<dbReference type="AlphaFoldDB" id="A0A151JAG1"/>
<protein>
    <submittedName>
        <fullName evidence="1">Uncharacterized protein</fullName>
    </submittedName>
</protein>
<dbReference type="EMBL" id="KQ979311">
    <property type="protein sequence ID" value="KYN21962.1"/>
    <property type="molecule type" value="Genomic_DNA"/>
</dbReference>
<gene>
    <name evidence="1" type="ORF">ALC57_05653</name>
</gene>
<reference evidence="1 2" key="1">
    <citation type="submission" date="2015-09" db="EMBL/GenBank/DDBJ databases">
        <title>Trachymyrmex cornetzi WGS genome.</title>
        <authorList>
            <person name="Nygaard S."/>
            <person name="Hu H."/>
            <person name="Boomsma J."/>
            <person name="Zhang G."/>
        </authorList>
    </citation>
    <scope>NUCLEOTIDE SEQUENCE [LARGE SCALE GENOMIC DNA]</scope>
    <source>
        <strain evidence="1">Tcor2-1</strain>
        <tissue evidence="1">Whole body</tissue>
    </source>
</reference>